<dbReference type="STRING" id="1218493.JF76_10010"/>
<feature type="transmembrane region" description="Helical" evidence="1">
    <location>
        <begin position="99"/>
        <end position="132"/>
    </location>
</feature>
<protein>
    <submittedName>
        <fullName evidence="2">Uncharacterized protein</fullName>
    </submittedName>
</protein>
<accession>A0A0F4LCT3</accession>
<proteinExistence type="predicted"/>
<organism evidence="2 3">
    <name type="scientific">Lactobacillus kullabergensis</name>
    <dbReference type="NCBI Taxonomy" id="1218493"/>
    <lineage>
        <taxon>Bacteria</taxon>
        <taxon>Bacillati</taxon>
        <taxon>Bacillota</taxon>
        <taxon>Bacilli</taxon>
        <taxon>Lactobacillales</taxon>
        <taxon>Lactobacillaceae</taxon>
        <taxon>Lactobacillus</taxon>
    </lineage>
</organism>
<dbReference type="OrthoDB" id="2300163at2"/>
<keyword evidence="1" id="KW-0812">Transmembrane</keyword>
<feature type="transmembrane region" description="Helical" evidence="1">
    <location>
        <begin position="201"/>
        <end position="219"/>
    </location>
</feature>
<sequence length="279" mass="32347">MAIFNRYFTVLFRLKTKWISLLLIIQTVASFAMSFFNFNNGHVYINRTIFSNFFTLWLTIFVLSAWLFTGIFYLTTCLQNERVSGNQTWRLVPIDDKKLYFDNVLSSFGAILFFVILEIICTLILGVVTFTFDSQFHTVTIEMFTDIGRHLQQVDLEIMFNFFGAIMMAILCAFFGYFIISFLNYSSRALLDFLPQALSKAYFRVIAVFVIILVAWLAIKASNIGLQIISFPFRFMMGETTGTNDDLALALILMLVINLLFWFLDTILFSKFFEAREGK</sequence>
<evidence type="ECO:0000256" key="1">
    <source>
        <dbReference type="SAM" id="Phobius"/>
    </source>
</evidence>
<dbReference type="PATRIC" id="fig|1218493.3.peg.1053"/>
<name>A0A0F4LCT3_9LACO</name>
<dbReference type="AlphaFoldDB" id="A0A0F4LCT3"/>
<dbReference type="RefSeq" id="WP_045928098.1">
    <property type="nucleotide sequence ID" value="NZ_JBHSZS010000025.1"/>
</dbReference>
<feature type="transmembrane region" description="Helical" evidence="1">
    <location>
        <begin position="56"/>
        <end position="78"/>
    </location>
</feature>
<reference evidence="2 3" key="1">
    <citation type="submission" date="2014-12" db="EMBL/GenBank/DDBJ databases">
        <title>Comparative genomics of the lactic acid bacteria isolated from the honey bee gut.</title>
        <authorList>
            <person name="Ellegaard K.M."/>
            <person name="Tamarit D."/>
            <person name="Javelind E."/>
            <person name="Olofsson T."/>
            <person name="Andersson S.G."/>
            <person name="Vasquez A."/>
        </authorList>
    </citation>
    <scope>NUCLEOTIDE SEQUENCE [LARGE SCALE GENOMIC DNA]</scope>
    <source>
        <strain evidence="2 3">Biut2</strain>
    </source>
</reference>
<comment type="caution">
    <text evidence="2">The sequence shown here is derived from an EMBL/GenBank/DDBJ whole genome shotgun (WGS) entry which is preliminary data.</text>
</comment>
<evidence type="ECO:0000313" key="3">
    <source>
        <dbReference type="Proteomes" id="UP000033533"/>
    </source>
</evidence>
<feature type="transmembrane region" description="Helical" evidence="1">
    <location>
        <begin position="158"/>
        <end position="180"/>
    </location>
</feature>
<dbReference type="HOGENOM" id="CLU_086326_0_0_9"/>
<dbReference type="EMBL" id="JXBY01000019">
    <property type="protein sequence ID" value="KJY55366.1"/>
    <property type="molecule type" value="Genomic_DNA"/>
</dbReference>
<feature type="transmembrane region" description="Helical" evidence="1">
    <location>
        <begin position="18"/>
        <end position="36"/>
    </location>
</feature>
<keyword evidence="1" id="KW-0472">Membrane</keyword>
<evidence type="ECO:0000313" key="2">
    <source>
        <dbReference type="EMBL" id="KJY55366.1"/>
    </source>
</evidence>
<feature type="transmembrane region" description="Helical" evidence="1">
    <location>
        <begin position="247"/>
        <end position="269"/>
    </location>
</feature>
<keyword evidence="1" id="KW-1133">Transmembrane helix</keyword>
<dbReference type="Proteomes" id="UP000033533">
    <property type="component" value="Unassembled WGS sequence"/>
</dbReference>
<gene>
    <name evidence="2" type="ORF">JF76_10010</name>
</gene>